<evidence type="ECO:0000256" key="4">
    <source>
        <dbReference type="ARBA" id="ARBA00023287"/>
    </source>
</evidence>
<dbReference type="GO" id="GO:0005186">
    <property type="term" value="F:pheromone activity"/>
    <property type="evidence" value="ECO:0007669"/>
    <property type="project" value="UniProtKB-KW"/>
</dbReference>
<dbReference type="GO" id="GO:0005576">
    <property type="term" value="C:extracellular region"/>
    <property type="evidence" value="ECO:0007669"/>
    <property type="project" value="UniProtKB-SubCell"/>
</dbReference>
<keyword evidence="3" id="KW-0588">Pheromone</keyword>
<dbReference type="PATRIC" id="fig|1224748.3.peg.2340"/>
<comment type="caution">
    <text evidence="10">The sequence shown here is derived from an EMBL/GenBank/DDBJ whole genome shotgun (WGS) entry which is preliminary data.</text>
</comment>
<keyword evidence="2" id="KW-0964">Secreted</keyword>
<comment type="subcellular location">
    <subcellularLocation>
        <location evidence="1">Secreted</location>
    </subcellularLocation>
</comment>
<organism evidence="10 11">
    <name type="scientific">Solibacillus isronensis B3W22</name>
    <dbReference type="NCBI Taxonomy" id="1224748"/>
    <lineage>
        <taxon>Bacteria</taxon>
        <taxon>Bacillati</taxon>
        <taxon>Bacillota</taxon>
        <taxon>Bacilli</taxon>
        <taxon>Bacillales</taxon>
        <taxon>Caryophanaceae</taxon>
        <taxon>Solibacillus</taxon>
    </lineage>
</organism>
<dbReference type="RefSeq" id="WP_008406546.1">
    <property type="nucleotide sequence ID" value="NZ_AMCK01000012.1"/>
</dbReference>
<gene>
    <name evidence="10" type="ORF">B857_02375</name>
</gene>
<accession>K1L2C5</accession>
<evidence type="ECO:0000256" key="7">
    <source>
        <dbReference type="ARBA" id="ARBA00029483"/>
    </source>
</evidence>
<protein>
    <recommendedName>
        <fullName evidence="8">ComX pheromone</fullName>
    </recommendedName>
    <alternativeName>
        <fullName evidence="9">Competence pheromone</fullName>
    </alternativeName>
</protein>
<keyword evidence="4" id="KW-0178">Competence</keyword>
<reference evidence="10 11" key="1">
    <citation type="journal article" date="2012" name="J. Bacteriol.">
        <title>Draft Genome Sequence of Bacillus isronensis Strain B3W22, Isolated from the Upper Atmosphere.</title>
        <authorList>
            <person name="Shivaji S."/>
            <person name="Ara S."/>
            <person name="Singh S.K."/>
            <person name="Bandi S."/>
            <person name="Singh A."/>
            <person name="Pinnaka A.K."/>
        </authorList>
    </citation>
    <scope>NUCLEOTIDE SEQUENCE [LARGE SCALE GENOMIC DNA]</scope>
    <source>
        <strain evidence="10 11">B3W22</strain>
    </source>
</reference>
<comment type="subunit">
    <text evidence="7">Interacts directly with the sensor histidine kinase ComP and stimulates its activity.</text>
</comment>
<evidence type="ECO:0000256" key="3">
    <source>
        <dbReference type="ARBA" id="ARBA00023044"/>
    </source>
</evidence>
<evidence type="ECO:0000256" key="2">
    <source>
        <dbReference type="ARBA" id="ARBA00022525"/>
    </source>
</evidence>
<dbReference type="GO" id="GO:0030420">
    <property type="term" value="P:establishment of competence for transformation"/>
    <property type="evidence" value="ECO:0007669"/>
    <property type="project" value="UniProtKB-KW"/>
</dbReference>
<evidence type="ECO:0000256" key="8">
    <source>
        <dbReference type="ARBA" id="ARBA00029545"/>
    </source>
</evidence>
<proteinExistence type="predicted"/>
<keyword evidence="6" id="KW-0636">Prenylation</keyword>
<keyword evidence="11" id="KW-1185">Reference proteome</keyword>
<evidence type="ECO:0000313" key="10">
    <source>
        <dbReference type="EMBL" id="EKB44748.1"/>
    </source>
</evidence>
<evidence type="ECO:0000256" key="1">
    <source>
        <dbReference type="ARBA" id="ARBA00004613"/>
    </source>
</evidence>
<evidence type="ECO:0000256" key="9">
    <source>
        <dbReference type="ARBA" id="ARBA00030321"/>
    </source>
</evidence>
<name>K1L2C5_9BACL</name>
<dbReference type="AlphaFoldDB" id="K1L2C5"/>
<evidence type="ECO:0000256" key="6">
    <source>
        <dbReference type="ARBA" id="ARBA00023289"/>
    </source>
</evidence>
<evidence type="ECO:0000256" key="5">
    <source>
        <dbReference type="ARBA" id="ARBA00023288"/>
    </source>
</evidence>
<keyword evidence="5" id="KW-0449">Lipoprotein</keyword>
<evidence type="ECO:0000313" key="11">
    <source>
        <dbReference type="Proteomes" id="UP000004738"/>
    </source>
</evidence>
<dbReference type="Proteomes" id="UP000004738">
    <property type="component" value="Unassembled WGS sequence"/>
</dbReference>
<dbReference type="Pfam" id="PF05952">
    <property type="entry name" value="ComX"/>
    <property type="match status" value="1"/>
</dbReference>
<sequence length="52" mass="6094">MLKIIQYFKENPTMFQLLKEEKISLIGVSEVEKVSILEAFEEDVKQESAFWG</sequence>
<dbReference type="InterPro" id="IPR009233">
    <property type="entry name" value="Competence_ComX_Bacillus"/>
</dbReference>
<dbReference type="EMBL" id="AMCK01000012">
    <property type="protein sequence ID" value="EKB44748.1"/>
    <property type="molecule type" value="Genomic_DNA"/>
</dbReference>